<feature type="signal peptide" evidence="3">
    <location>
        <begin position="1"/>
        <end position="20"/>
    </location>
</feature>
<dbReference type="InterPro" id="IPR036505">
    <property type="entry name" value="Amidase/PGRP_sf"/>
</dbReference>
<evidence type="ECO:0000256" key="3">
    <source>
        <dbReference type="SAM" id="SignalP"/>
    </source>
</evidence>
<feature type="chain" id="PRO_5019331475" evidence="3">
    <location>
        <begin position="21"/>
        <end position="249"/>
    </location>
</feature>
<keyword evidence="2" id="KW-0391">Immunity</keyword>
<dbReference type="FunFam" id="3.40.80.10:FF:000001">
    <property type="entry name" value="Peptidoglycan recognition protein 1"/>
    <property type="match status" value="1"/>
</dbReference>
<dbReference type="InterPro" id="IPR006619">
    <property type="entry name" value="PGRP_domain_met/bac"/>
</dbReference>
<keyword evidence="6" id="KW-0675">Receptor</keyword>
<organism evidence="6">
    <name type="scientific">Mimachlamys nobilis</name>
    <name type="common">Noble scallop</name>
    <name type="synonym">Chlamys nobilis</name>
    <dbReference type="NCBI Taxonomy" id="106276"/>
    <lineage>
        <taxon>Eukaryota</taxon>
        <taxon>Metazoa</taxon>
        <taxon>Spiralia</taxon>
        <taxon>Lophotrochozoa</taxon>
        <taxon>Mollusca</taxon>
        <taxon>Bivalvia</taxon>
        <taxon>Autobranchia</taxon>
        <taxon>Pteriomorphia</taxon>
        <taxon>Pectinida</taxon>
        <taxon>Pectinoidea</taxon>
        <taxon>Pectinidae</taxon>
        <taxon>Mimachlamys</taxon>
    </lineage>
</organism>
<dbReference type="SUPFAM" id="SSF55846">
    <property type="entry name" value="N-acetylmuramoyl-L-alanine amidase-like"/>
    <property type="match status" value="1"/>
</dbReference>
<dbReference type="AlphaFoldDB" id="A0A3S9K250"/>
<feature type="domain" description="N-acetylmuramoyl-L-alanine amidase" evidence="4">
    <location>
        <begin position="88"/>
        <end position="224"/>
    </location>
</feature>
<evidence type="ECO:0000259" key="5">
    <source>
        <dbReference type="SMART" id="SM00701"/>
    </source>
</evidence>
<accession>A0A3S9K250</accession>
<dbReference type="GO" id="GO:0008270">
    <property type="term" value="F:zinc ion binding"/>
    <property type="evidence" value="ECO:0007669"/>
    <property type="project" value="InterPro"/>
</dbReference>
<dbReference type="CDD" id="cd06583">
    <property type="entry name" value="PGRP"/>
    <property type="match status" value="1"/>
</dbReference>
<evidence type="ECO:0000256" key="1">
    <source>
        <dbReference type="ARBA" id="ARBA00007553"/>
    </source>
</evidence>
<dbReference type="PANTHER" id="PTHR11022">
    <property type="entry name" value="PEPTIDOGLYCAN RECOGNITION PROTEIN"/>
    <property type="match status" value="1"/>
</dbReference>
<dbReference type="SMART" id="SM00644">
    <property type="entry name" value="Ami_2"/>
    <property type="match status" value="1"/>
</dbReference>
<dbReference type="SMART" id="SM00701">
    <property type="entry name" value="PGRP"/>
    <property type="match status" value="1"/>
</dbReference>
<dbReference type="GO" id="GO:0009253">
    <property type="term" value="P:peptidoglycan catabolic process"/>
    <property type="evidence" value="ECO:0007669"/>
    <property type="project" value="InterPro"/>
</dbReference>
<reference evidence="6" key="1">
    <citation type="submission" date="2018-03" db="EMBL/GenBank/DDBJ databases">
        <title>Expression of a peptidoglycan recognition protein gene to Vibrio parahaemolyticus challenge in the noble scallop Chlamys nobilis with different total carotenoids content.</title>
        <authorList>
            <person name="Zhang H."/>
            <person name="Zhang Y."/>
            <person name="Cheng D."/>
        </authorList>
    </citation>
    <scope>NUCLEOTIDE SEQUENCE</scope>
</reference>
<name>A0A3S9K250_MIMNO</name>
<feature type="domain" description="Peptidoglycan recognition protein family" evidence="5">
    <location>
        <begin position="76"/>
        <end position="218"/>
    </location>
</feature>
<dbReference type="EMBL" id="MH115425">
    <property type="protein sequence ID" value="AZP73846.1"/>
    <property type="molecule type" value="mRNA"/>
</dbReference>
<dbReference type="Pfam" id="PF01510">
    <property type="entry name" value="Amidase_2"/>
    <property type="match status" value="1"/>
</dbReference>
<dbReference type="InterPro" id="IPR015510">
    <property type="entry name" value="PGRP"/>
</dbReference>
<dbReference type="Gene3D" id="3.40.80.10">
    <property type="entry name" value="Peptidoglycan recognition protein-like"/>
    <property type="match status" value="1"/>
</dbReference>
<dbReference type="GO" id="GO:0002376">
    <property type="term" value="P:immune system process"/>
    <property type="evidence" value="ECO:0007669"/>
    <property type="project" value="UniProtKB-KW"/>
</dbReference>
<evidence type="ECO:0000313" key="6">
    <source>
        <dbReference type="EMBL" id="AZP73846.1"/>
    </source>
</evidence>
<comment type="similarity">
    <text evidence="1">Belongs to the N-acetylmuramoyl-L-alanine amidase 2 family.</text>
</comment>
<evidence type="ECO:0000259" key="4">
    <source>
        <dbReference type="SMART" id="SM00644"/>
    </source>
</evidence>
<keyword evidence="3" id="KW-0732">Signal</keyword>
<sequence length="249" mass="27249">MDQVTRTTCLLVLLIPACLSIPNGLVDGCTASGGVCQDDSNKCAGSYITGKCAGPVTTRCCTKNISIRDTKECKNVMIISRDSWGARRPKESQHLKTPVGDFFIHHTATQNCTSTKDCVGLMKIIQNFHMDTRQWFDIAYSFLVGEDGHVYEGRGWDTVGSHTLGCNSISLAASMMGNFDKVLPNEAALTAVKRLITCGVEIGRLSKDYSLFGHRDVRPTDCPGNALYKQISSWAHFHSHKPGCNSIQI</sequence>
<dbReference type="InterPro" id="IPR002502">
    <property type="entry name" value="Amidase_domain"/>
</dbReference>
<evidence type="ECO:0000256" key="2">
    <source>
        <dbReference type="ARBA" id="ARBA00022859"/>
    </source>
</evidence>
<dbReference type="PANTHER" id="PTHR11022:SF41">
    <property type="entry name" value="PEPTIDOGLYCAN-RECOGNITION PROTEIN LC-RELATED"/>
    <property type="match status" value="1"/>
</dbReference>
<proteinExistence type="evidence at transcript level"/>
<dbReference type="GO" id="GO:0008745">
    <property type="term" value="F:N-acetylmuramoyl-L-alanine amidase activity"/>
    <property type="evidence" value="ECO:0007669"/>
    <property type="project" value="InterPro"/>
</dbReference>
<protein>
    <submittedName>
        <fullName evidence="6">Peptidoglycan recognition receptor protein</fullName>
    </submittedName>
</protein>